<keyword evidence="3" id="KW-1185">Reference proteome</keyword>
<proteinExistence type="predicted"/>
<evidence type="ECO:0000313" key="3">
    <source>
        <dbReference type="Proteomes" id="UP000799428"/>
    </source>
</evidence>
<sequence length="213" mass="22367">MRALNEPCLGRDTERHAALSRQFAHFATTNMNMRLQRAFVGATWDEDGASVLGPIRGGAYNGSAGTCAAGVHSSACHGDEDDEDDGGGGGSTYYIVVVVCSGGGGGGGGGSSVVKLAGNLLALYESQMICTSLHVVLHVVAWLHGCMGYVVVVEAGEEEEERKYTPLASRRQPAALSPSGTQPMQPTQPQTTEPFTVNVTLTPRHFRSLASEK</sequence>
<dbReference type="Proteomes" id="UP000799428">
    <property type="component" value="Unassembled WGS sequence"/>
</dbReference>
<dbReference type="AlphaFoldDB" id="A0A6G1KIS8"/>
<protein>
    <submittedName>
        <fullName evidence="2">Uncharacterized protein</fullName>
    </submittedName>
</protein>
<accession>A0A6G1KIS8</accession>
<feature type="compositionally biased region" description="Low complexity" evidence="1">
    <location>
        <begin position="181"/>
        <end position="194"/>
    </location>
</feature>
<name>A0A6G1KIS8_9PLEO</name>
<gene>
    <name evidence="2" type="ORF">K504DRAFT_521630</name>
</gene>
<feature type="region of interest" description="Disordered" evidence="1">
    <location>
        <begin position="163"/>
        <end position="199"/>
    </location>
</feature>
<organism evidence="2 3">
    <name type="scientific">Pleomassaria siparia CBS 279.74</name>
    <dbReference type="NCBI Taxonomy" id="1314801"/>
    <lineage>
        <taxon>Eukaryota</taxon>
        <taxon>Fungi</taxon>
        <taxon>Dikarya</taxon>
        <taxon>Ascomycota</taxon>
        <taxon>Pezizomycotina</taxon>
        <taxon>Dothideomycetes</taxon>
        <taxon>Pleosporomycetidae</taxon>
        <taxon>Pleosporales</taxon>
        <taxon>Pleomassariaceae</taxon>
        <taxon>Pleomassaria</taxon>
    </lineage>
</organism>
<dbReference type="EMBL" id="MU005766">
    <property type="protein sequence ID" value="KAF2712267.1"/>
    <property type="molecule type" value="Genomic_DNA"/>
</dbReference>
<reference evidence="2" key="1">
    <citation type="journal article" date="2020" name="Stud. Mycol.">
        <title>101 Dothideomycetes genomes: a test case for predicting lifestyles and emergence of pathogens.</title>
        <authorList>
            <person name="Haridas S."/>
            <person name="Albert R."/>
            <person name="Binder M."/>
            <person name="Bloem J."/>
            <person name="Labutti K."/>
            <person name="Salamov A."/>
            <person name="Andreopoulos B."/>
            <person name="Baker S."/>
            <person name="Barry K."/>
            <person name="Bills G."/>
            <person name="Bluhm B."/>
            <person name="Cannon C."/>
            <person name="Castanera R."/>
            <person name="Culley D."/>
            <person name="Daum C."/>
            <person name="Ezra D."/>
            <person name="Gonzalez J."/>
            <person name="Henrissat B."/>
            <person name="Kuo A."/>
            <person name="Liang C."/>
            <person name="Lipzen A."/>
            <person name="Lutzoni F."/>
            <person name="Magnuson J."/>
            <person name="Mondo S."/>
            <person name="Nolan M."/>
            <person name="Ohm R."/>
            <person name="Pangilinan J."/>
            <person name="Park H.-J."/>
            <person name="Ramirez L."/>
            <person name="Alfaro M."/>
            <person name="Sun H."/>
            <person name="Tritt A."/>
            <person name="Yoshinaga Y."/>
            <person name="Zwiers L.-H."/>
            <person name="Turgeon B."/>
            <person name="Goodwin S."/>
            <person name="Spatafora J."/>
            <person name="Crous P."/>
            <person name="Grigoriev I."/>
        </authorList>
    </citation>
    <scope>NUCLEOTIDE SEQUENCE</scope>
    <source>
        <strain evidence="2">CBS 279.74</strain>
    </source>
</reference>
<evidence type="ECO:0000313" key="2">
    <source>
        <dbReference type="EMBL" id="KAF2712267.1"/>
    </source>
</evidence>
<evidence type="ECO:0000256" key="1">
    <source>
        <dbReference type="SAM" id="MobiDB-lite"/>
    </source>
</evidence>